<dbReference type="Gene3D" id="3.30.70.1900">
    <property type="match status" value="1"/>
</dbReference>
<name>A0A4P8L5G5_9BACT</name>
<dbReference type="Pfam" id="PF10040">
    <property type="entry name" value="CRISPR_Cas6"/>
    <property type="match status" value="1"/>
</dbReference>
<protein>
    <submittedName>
        <fullName evidence="2">CRISPR system precrRNA processing endoribonuclease RAMP protein Cas6</fullName>
    </submittedName>
</protein>
<keyword evidence="3" id="KW-1185">Reference proteome</keyword>
<dbReference type="Proteomes" id="UP000298602">
    <property type="component" value="Chromosome"/>
</dbReference>
<gene>
    <name evidence="2" type="ORF">FDQ92_14185</name>
</gene>
<evidence type="ECO:0000313" key="3">
    <source>
        <dbReference type="Proteomes" id="UP000298602"/>
    </source>
</evidence>
<organism evidence="2 3">
    <name type="scientific">Desulfoglaeba alkanexedens ALDC</name>
    <dbReference type="NCBI Taxonomy" id="980445"/>
    <lineage>
        <taxon>Bacteria</taxon>
        <taxon>Pseudomonadati</taxon>
        <taxon>Thermodesulfobacteriota</taxon>
        <taxon>Syntrophobacteria</taxon>
        <taxon>Syntrophobacterales</taxon>
        <taxon>Syntrophobacteraceae</taxon>
        <taxon>Desulfoglaeba</taxon>
    </lineage>
</organism>
<dbReference type="EMBL" id="CP040098">
    <property type="protein sequence ID" value="QCQ23219.1"/>
    <property type="molecule type" value="Genomic_DNA"/>
</dbReference>
<accession>A0A4P8L5G5</accession>
<sequence>MRFWDQLASFRCLRLAVKLRARTRVDLPAYRGSAIRGAFGVALKRCTCALPRRSCNDCLLRQRCLYTYVFETQPGETADAMQRYAAAPHPFVFDLEVGEEEVVSPGHSFSFGMTLFGRAVDGLPYLVHAIKEMGNLGIGKGRGTFDLEQVETLDAAGRPVDNLYMKGVLQPPRALLDISHALDAFPEGKVELVRLHFITPVRLQTSGKLCRQLDFPLLVRTILQRLENLQRFHCGNESALDWGDWMEQASKVDRLSQEARWYDWERYSRRQDRRMKLGGLLGPVTFRGPVEAFLPLLLLGSWVHIGKNTTFGLGRYHVEPIGSATATEGETAGLFRVPRSVHCAGS</sequence>
<dbReference type="AlphaFoldDB" id="A0A4P8L5G5"/>
<reference evidence="2 3" key="2">
    <citation type="submission" date="2019-05" db="EMBL/GenBank/DDBJ databases">
        <authorList>
            <person name="Suflita J.M."/>
            <person name="Marks C.R."/>
        </authorList>
    </citation>
    <scope>NUCLEOTIDE SEQUENCE [LARGE SCALE GENOMIC DNA]</scope>
    <source>
        <strain evidence="2 3">ALDC</strain>
    </source>
</reference>
<evidence type="ECO:0000259" key="1">
    <source>
        <dbReference type="Pfam" id="PF10040"/>
    </source>
</evidence>
<proteinExistence type="predicted"/>
<dbReference type="KEGG" id="dax:FDQ92_14185"/>
<dbReference type="InterPro" id="IPR019267">
    <property type="entry name" value="CRISPR-assoc_Cas6_C"/>
</dbReference>
<dbReference type="RefSeq" id="WP_137425499.1">
    <property type="nucleotide sequence ID" value="NZ_CP040098.1"/>
</dbReference>
<reference evidence="2 3" key="1">
    <citation type="submission" date="2019-05" db="EMBL/GenBank/DDBJ databases">
        <title>The Complete Genome Sequence of the n-alkane-degrading Desulfoglaeba alkanexedens ALDC reveals multiple alkylsuccinate synthase gene clusters.</title>
        <authorList>
            <person name="Callaghan A.V."/>
            <person name="Davidova I.A."/>
            <person name="Duncan K.E."/>
            <person name="Morris B."/>
            <person name="McInerney M.J."/>
        </authorList>
    </citation>
    <scope>NUCLEOTIDE SEQUENCE [LARGE SCALE GENOMIC DNA]</scope>
    <source>
        <strain evidence="2 3">ALDC</strain>
    </source>
</reference>
<evidence type="ECO:0000313" key="2">
    <source>
        <dbReference type="EMBL" id="QCQ23219.1"/>
    </source>
</evidence>
<feature type="domain" description="CRISPR-associated protein Cas6 C-terminal" evidence="1">
    <location>
        <begin position="195"/>
        <end position="316"/>
    </location>
</feature>
<dbReference type="OrthoDB" id="9787241at2"/>